<dbReference type="Pfam" id="PF13098">
    <property type="entry name" value="Thioredoxin_2"/>
    <property type="match status" value="1"/>
</dbReference>
<gene>
    <name evidence="3" type="ORF">F9K91_19200</name>
</gene>
<evidence type="ECO:0000313" key="3">
    <source>
        <dbReference type="EMBL" id="KAB2663347.1"/>
    </source>
</evidence>
<sequence length="473" mass="49785">MPAYTHFVLCVCFRQHESNNFRLWPFGGDNETLYGIFRRYCNIKQKENAGMNAYKILLASCAIFATGLPAKAELNLWQQNFVGCSVSSSPYTTQVLFKDASKVRPLMQIAGMNAWAVPTADGGQQIALTTPDGLTIYGRIVGPQGEDISAALLATTPTVTPEPSPFDPQSPATSSTTTSQAAANVIRSVPGVGTAAQIAAAAAAPQIGQSSPAPVEQPSTAEPQQAASAAPSVERPASNNSVAAPAAPATQAAQSTQAPTAATPPPETQPQQQAQAATPPQQLASVGSQTVPDVPKAASIEQLMQQAQDFAMWFPANKPKPGSPLVYVFVDPTCPHCAWSFEHLKQRIDDNTIDLRVIMAPILSPEAAQIAASIMHQEDIATSLRDQLASVIGSGKPAPKVDPKNFDNAVVAAMQRNVDWMRLNGVPGTPFYLYRTKEGAQFAFGALNDAQLATALPDAQPAATANNAGTAAQ</sequence>
<dbReference type="AlphaFoldDB" id="A0A833CJM2"/>
<dbReference type="PANTHER" id="PTHR35272:SF3">
    <property type="entry name" value="THIOL:DISULFIDE INTERCHANGE PROTEIN DSBC"/>
    <property type="match status" value="1"/>
</dbReference>
<keyword evidence="4" id="KW-1185">Reference proteome</keyword>
<dbReference type="Gene3D" id="3.40.30.10">
    <property type="entry name" value="Glutaredoxin"/>
    <property type="match status" value="1"/>
</dbReference>
<accession>A0A833CJM2</accession>
<organism evidence="3 4">
    <name type="scientific">Brucella tritici</name>
    <dbReference type="NCBI Taxonomy" id="94626"/>
    <lineage>
        <taxon>Bacteria</taxon>
        <taxon>Pseudomonadati</taxon>
        <taxon>Pseudomonadota</taxon>
        <taxon>Alphaproteobacteria</taxon>
        <taxon>Hyphomicrobiales</taxon>
        <taxon>Brucellaceae</taxon>
        <taxon>Brucella/Ochrobactrum group</taxon>
        <taxon>Brucella</taxon>
    </lineage>
</organism>
<reference evidence="3 4" key="1">
    <citation type="submission" date="2019-09" db="EMBL/GenBank/DDBJ databases">
        <title>Taxonomic organization of the family Brucellaceae based on a phylogenomic approach.</title>
        <authorList>
            <person name="Leclercq S."/>
            <person name="Cloeckaert A."/>
            <person name="Zygmunt M.S."/>
        </authorList>
    </citation>
    <scope>NUCLEOTIDE SEQUENCE [LARGE SCALE GENOMIC DNA]</scope>
    <source>
        <strain evidence="3 4">LMG 18957</strain>
    </source>
</reference>
<dbReference type="InterPro" id="IPR051470">
    <property type="entry name" value="Thiol:disulfide_interchange"/>
</dbReference>
<dbReference type="Proteomes" id="UP000430843">
    <property type="component" value="Unassembled WGS sequence"/>
</dbReference>
<evidence type="ECO:0000313" key="4">
    <source>
        <dbReference type="Proteomes" id="UP000430843"/>
    </source>
</evidence>
<feature type="region of interest" description="Disordered" evidence="1">
    <location>
        <begin position="209"/>
        <end position="293"/>
    </location>
</feature>
<feature type="compositionally biased region" description="Low complexity" evidence="1">
    <location>
        <begin position="243"/>
        <end position="261"/>
    </location>
</feature>
<feature type="region of interest" description="Disordered" evidence="1">
    <location>
        <begin position="157"/>
        <end position="181"/>
    </location>
</feature>
<feature type="domain" description="Thioredoxin-like fold" evidence="2">
    <location>
        <begin position="322"/>
        <end position="455"/>
    </location>
</feature>
<dbReference type="InterPro" id="IPR036249">
    <property type="entry name" value="Thioredoxin-like_sf"/>
</dbReference>
<dbReference type="InterPro" id="IPR012336">
    <property type="entry name" value="Thioredoxin-like_fold"/>
</dbReference>
<feature type="compositionally biased region" description="Low complexity" evidence="1">
    <location>
        <begin position="209"/>
        <end position="234"/>
    </location>
</feature>
<comment type="caution">
    <text evidence="3">The sequence shown here is derived from an EMBL/GenBank/DDBJ whole genome shotgun (WGS) entry which is preliminary data.</text>
</comment>
<name>A0A833CJM2_9HYPH</name>
<dbReference type="EMBL" id="WBWA01000022">
    <property type="protein sequence ID" value="KAB2663347.1"/>
    <property type="molecule type" value="Genomic_DNA"/>
</dbReference>
<feature type="compositionally biased region" description="Low complexity" evidence="1">
    <location>
        <begin position="169"/>
        <end position="181"/>
    </location>
</feature>
<dbReference type="SUPFAM" id="SSF52833">
    <property type="entry name" value="Thioredoxin-like"/>
    <property type="match status" value="1"/>
</dbReference>
<proteinExistence type="predicted"/>
<evidence type="ECO:0000259" key="2">
    <source>
        <dbReference type="Pfam" id="PF13098"/>
    </source>
</evidence>
<feature type="compositionally biased region" description="Low complexity" evidence="1">
    <location>
        <begin position="269"/>
        <end position="282"/>
    </location>
</feature>
<dbReference type="PANTHER" id="PTHR35272">
    <property type="entry name" value="THIOL:DISULFIDE INTERCHANGE PROTEIN DSBC-RELATED"/>
    <property type="match status" value="1"/>
</dbReference>
<protein>
    <submittedName>
        <fullName evidence="3">Thioredoxin fold domain-containing protein</fullName>
    </submittedName>
</protein>
<evidence type="ECO:0000256" key="1">
    <source>
        <dbReference type="SAM" id="MobiDB-lite"/>
    </source>
</evidence>